<evidence type="ECO:0000259" key="2">
    <source>
        <dbReference type="PROSITE" id="PS50106"/>
    </source>
</evidence>
<dbReference type="Gene3D" id="2.60.40.3650">
    <property type="match status" value="1"/>
</dbReference>
<feature type="chain" id="PRO_5046336265" evidence="1">
    <location>
        <begin position="26"/>
        <end position="607"/>
    </location>
</feature>
<organism evidence="3 4">
    <name type="scientific">Hymenobacter fastidiosus</name>
    <dbReference type="NCBI Taxonomy" id="486264"/>
    <lineage>
        <taxon>Bacteria</taxon>
        <taxon>Pseudomonadati</taxon>
        <taxon>Bacteroidota</taxon>
        <taxon>Cytophagia</taxon>
        <taxon>Cytophagales</taxon>
        <taxon>Hymenobacteraceae</taxon>
        <taxon>Hymenobacter</taxon>
    </lineage>
</organism>
<dbReference type="InterPro" id="IPR001478">
    <property type="entry name" value="PDZ"/>
</dbReference>
<dbReference type="Pfam" id="PF17899">
    <property type="entry name" value="Peptidase_M61_N"/>
    <property type="match status" value="1"/>
</dbReference>
<dbReference type="PROSITE" id="PS50106">
    <property type="entry name" value="PDZ"/>
    <property type="match status" value="1"/>
</dbReference>
<keyword evidence="1" id="KW-0732">Signal</keyword>
<dbReference type="InterPro" id="IPR027268">
    <property type="entry name" value="Peptidase_M4/M1_CTD_sf"/>
</dbReference>
<proteinExistence type="predicted"/>
<dbReference type="SMART" id="SM00228">
    <property type="entry name" value="PDZ"/>
    <property type="match status" value="1"/>
</dbReference>
<keyword evidence="4" id="KW-1185">Reference proteome</keyword>
<dbReference type="PIRSF" id="PIRSF016493">
    <property type="entry name" value="Glycyl_aminpptds"/>
    <property type="match status" value="1"/>
</dbReference>
<dbReference type="EMBL" id="BAABDJ010000015">
    <property type="protein sequence ID" value="GAA4007336.1"/>
    <property type="molecule type" value="Genomic_DNA"/>
</dbReference>
<dbReference type="Gene3D" id="1.10.390.10">
    <property type="entry name" value="Neutral Protease Domain 2"/>
    <property type="match status" value="1"/>
</dbReference>
<sequence length="607" mass="67226">MHSFFRRLLAVAVVLLLSQFTPVWAAATLRYTLAMPAPQTHYFEVEMALAGFSKQFTDVKMPVWAPGSYLVREFAKGVEGLTAKAGSETLRTEKVAKNTWRIYHPKARDFTVSYRVYAFELSVRTSFLDAAHGYVNGTSVFMYPADEVKLPSTLTVQPAPGWAQVSTSLKPVPGGAPFTFRSASYDELADSPIEIGNQKILSFEANGTPHTVAMFGTVQYDEARLLRDMKEVCEEAHRVVGQNPLDRYLFIIHNIDRGTGGLEHLFSTTLSVSRNSYSSEAGWKGFLGLVAHEYFHLWNVKRIRPVALGPFDYDTENYTRMLWVSEGGTEYFSNLIVQRAGFLTPDAYLADLSNGIGRVENTPGNKLQSAAESSFDAWIKYYRPNENSANTGISYYDKGEVIGAVLDLMVINATNGDKRLDDVMRYLYAQYYQKLGRGFTDAEYQDAVAKVAGRRFDDFFRNHVYGTQTLDYGTALGYAGLKLTSTPVTTDAVLGANVSPAGGKYTVSSVVRDGSAWQGGLSVGDEILALNGTRVTDDPNKALVGAPVGAQVAMLVNRDGQIKEVTIPLVAGTTQRYRIERLPNPTEQQQRVLNKWLPVTKQRGRSL</sequence>
<dbReference type="InterPro" id="IPR036034">
    <property type="entry name" value="PDZ_sf"/>
</dbReference>
<dbReference type="SUPFAM" id="SSF55486">
    <property type="entry name" value="Metalloproteases ('zincins'), catalytic domain"/>
    <property type="match status" value="1"/>
</dbReference>
<dbReference type="InterPro" id="IPR007963">
    <property type="entry name" value="Peptidase_M61_catalytic"/>
</dbReference>
<dbReference type="InterPro" id="IPR024191">
    <property type="entry name" value="Peptidase_M61"/>
</dbReference>
<dbReference type="Pfam" id="PF13180">
    <property type="entry name" value="PDZ_2"/>
    <property type="match status" value="1"/>
</dbReference>
<accession>A0ABP7S6A9</accession>
<feature type="domain" description="PDZ" evidence="2">
    <location>
        <begin position="480"/>
        <end position="537"/>
    </location>
</feature>
<evidence type="ECO:0000313" key="3">
    <source>
        <dbReference type="EMBL" id="GAA4007336.1"/>
    </source>
</evidence>
<dbReference type="InterPro" id="IPR040756">
    <property type="entry name" value="Peptidase_M61_N"/>
</dbReference>
<dbReference type="Pfam" id="PF05299">
    <property type="entry name" value="Peptidase_M61"/>
    <property type="match status" value="1"/>
</dbReference>
<evidence type="ECO:0000313" key="4">
    <source>
        <dbReference type="Proteomes" id="UP001500567"/>
    </source>
</evidence>
<evidence type="ECO:0000256" key="1">
    <source>
        <dbReference type="SAM" id="SignalP"/>
    </source>
</evidence>
<dbReference type="Proteomes" id="UP001500567">
    <property type="component" value="Unassembled WGS sequence"/>
</dbReference>
<gene>
    <name evidence="3" type="ORF">GCM10022408_19100</name>
</gene>
<comment type="caution">
    <text evidence="3">The sequence shown here is derived from an EMBL/GenBank/DDBJ whole genome shotgun (WGS) entry which is preliminary data.</text>
</comment>
<name>A0ABP7S6A9_9BACT</name>
<dbReference type="Gene3D" id="2.30.42.10">
    <property type="match status" value="1"/>
</dbReference>
<feature type="signal peptide" evidence="1">
    <location>
        <begin position="1"/>
        <end position="25"/>
    </location>
</feature>
<dbReference type="SUPFAM" id="SSF50156">
    <property type="entry name" value="PDZ domain-like"/>
    <property type="match status" value="1"/>
</dbReference>
<reference evidence="4" key="1">
    <citation type="journal article" date="2019" name="Int. J. Syst. Evol. Microbiol.">
        <title>The Global Catalogue of Microorganisms (GCM) 10K type strain sequencing project: providing services to taxonomists for standard genome sequencing and annotation.</title>
        <authorList>
            <consortium name="The Broad Institute Genomics Platform"/>
            <consortium name="The Broad Institute Genome Sequencing Center for Infectious Disease"/>
            <person name="Wu L."/>
            <person name="Ma J."/>
        </authorList>
    </citation>
    <scope>NUCLEOTIDE SEQUENCE [LARGE SCALE GENOMIC DNA]</scope>
    <source>
        <strain evidence="4">JCM 17224</strain>
    </source>
</reference>
<protein>
    <submittedName>
        <fullName evidence="3">PDZ domain-containing protein</fullName>
    </submittedName>
</protein>